<dbReference type="GO" id="GO:0016020">
    <property type="term" value="C:membrane"/>
    <property type="evidence" value="ECO:0007669"/>
    <property type="project" value="TreeGrafter"/>
</dbReference>
<keyword evidence="2" id="KW-0560">Oxidoreductase</keyword>
<dbReference type="Pfam" id="PF00106">
    <property type="entry name" value="adh_short"/>
    <property type="match status" value="1"/>
</dbReference>
<sequence length="252" mass="27350">MKTALITGASGGIGLEIAHQLASQNYQVTLVARNEEKLQKVMQSLNGNGHSILVVDLTVKEDLEKLAGHIKTVRYNVLINNAGAAVYGKFTEVQIEDHLKVMRLNMDALVVLSYAFLQNASAGDSLVNIGSLIGFSSLPGAAVYAGSKAFVTNFSESLWFEYKNKGIFVMGFNPGATASDFHENAGNTAKEFPKFVVSSVKEVSDKLFAALQERKQPRVVQGWNNKLMLFGFKFLSRKAGIKIMGNLSPGIS</sequence>
<dbReference type="PIRSF" id="PIRSF000126">
    <property type="entry name" value="11-beta-HSD1"/>
    <property type="match status" value="1"/>
</dbReference>
<comment type="similarity">
    <text evidence="1 3">Belongs to the short-chain dehydrogenases/reductases (SDR) family.</text>
</comment>
<dbReference type="GO" id="GO:0016491">
    <property type="term" value="F:oxidoreductase activity"/>
    <property type="evidence" value="ECO:0007669"/>
    <property type="project" value="UniProtKB-KW"/>
</dbReference>
<accession>J3CGV8</accession>
<dbReference type="AlphaFoldDB" id="J3CGV8"/>
<dbReference type="EMBL" id="AKJY01000041">
    <property type="protein sequence ID" value="EJL71419.1"/>
    <property type="molecule type" value="Genomic_DNA"/>
</dbReference>
<evidence type="ECO:0000313" key="5">
    <source>
        <dbReference type="Proteomes" id="UP000007509"/>
    </source>
</evidence>
<dbReference type="Proteomes" id="UP000007509">
    <property type="component" value="Unassembled WGS sequence"/>
</dbReference>
<protein>
    <recommendedName>
        <fullName evidence="6">Short-chain alcohol dehydrogenase</fullName>
    </recommendedName>
</protein>
<dbReference type="PATRIC" id="fig|1144316.3.peg.2386"/>
<dbReference type="PRINTS" id="PR00081">
    <property type="entry name" value="GDHRDH"/>
</dbReference>
<gene>
    <name evidence="4" type="ORF">PMI13_02367</name>
</gene>
<proteinExistence type="inferred from homology"/>
<dbReference type="RefSeq" id="WP_007843826.1">
    <property type="nucleotide sequence ID" value="NZ_AKJY01000041.1"/>
</dbReference>
<evidence type="ECO:0000256" key="2">
    <source>
        <dbReference type="ARBA" id="ARBA00023002"/>
    </source>
</evidence>
<comment type="caution">
    <text evidence="4">The sequence shown here is derived from an EMBL/GenBank/DDBJ whole genome shotgun (WGS) entry which is preliminary data.</text>
</comment>
<reference evidence="4 5" key="1">
    <citation type="journal article" date="2012" name="J. Bacteriol.">
        <title>Twenty-one genome sequences from Pseudomonas species and 19 genome sequences from diverse bacteria isolated from the rhizosphere and endosphere of Populus deltoides.</title>
        <authorList>
            <person name="Brown S.D."/>
            <person name="Utturkar S.M."/>
            <person name="Klingeman D.M."/>
            <person name="Johnson C.M."/>
            <person name="Martin S.L."/>
            <person name="Land M.L."/>
            <person name="Lu T.Y."/>
            <person name="Schadt C.W."/>
            <person name="Doktycz M.J."/>
            <person name="Pelletier D.A."/>
        </authorList>
    </citation>
    <scope>NUCLEOTIDE SEQUENCE [LARGE SCALE GENOMIC DNA]</scope>
    <source>
        <strain evidence="4 5">CF314</strain>
    </source>
</reference>
<dbReference type="OrthoDB" id="9808814at2"/>
<evidence type="ECO:0000313" key="4">
    <source>
        <dbReference type="EMBL" id="EJL71419.1"/>
    </source>
</evidence>
<evidence type="ECO:0000256" key="3">
    <source>
        <dbReference type="RuleBase" id="RU000363"/>
    </source>
</evidence>
<dbReference type="InterPro" id="IPR002347">
    <property type="entry name" value="SDR_fam"/>
</dbReference>
<dbReference type="PANTHER" id="PTHR44196:SF1">
    <property type="entry name" value="DEHYDROGENASE_REDUCTASE SDR FAMILY MEMBER 7B"/>
    <property type="match status" value="1"/>
</dbReference>
<evidence type="ECO:0008006" key="6">
    <source>
        <dbReference type="Google" id="ProtNLM"/>
    </source>
</evidence>
<dbReference type="InterPro" id="IPR036291">
    <property type="entry name" value="NAD(P)-bd_dom_sf"/>
</dbReference>
<organism evidence="4 5">
    <name type="scientific">Chryseobacterium populi</name>
    <dbReference type="NCBI Taxonomy" id="1144316"/>
    <lineage>
        <taxon>Bacteria</taxon>
        <taxon>Pseudomonadati</taxon>
        <taxon>Bacteroidota</taxon>
        <taxon>Flavobacteriia</taxon>
        <taxon>Flavobacteriales</taxon>
        <taxon>Weeksellaceae</taxon>
        <taxon>Chryseobacterium group</taxon>
        <taxon>Chryseobacterium</taxon>
    </lineage>
</organism>
<dbReference type="PRINTS" id="PR00080">
    <property type="entry name" value="SDRFAMILY"/>
</dbReference>
<keyword evidence="5" id="KW-1185">Reference proteome</keyword>
<dbReference type="SUPFAM" id="SSF51735">
    <property type="entry name" value="NAD(P)-binding Rossmann-fold domains"/>
    <property type="match status" value="1"/>
</dbReference>
<name>J3CGV8_9FLAO</name>
<dbReference type="Gene3D" id="3.40.50.720">
    <property type="entry name" value="NAD(P)-binding Rossmann-like Domain"/>
    <property type="match status" value="1"/>
</dbReference>
<dbReference type="PANTHER" id="PTHR44196">
    <property type="entry name" value="DEHYDROGENASE/REDUCTASE SDR FAMILY MEMBER 7B"/>
    <property type="match status" value="1"/>
</dbReference>
<evidence type="ECO:0000256" key="1">
    <source>
        <dbReference type="ARBA" id="ARBA00006484"/>
    </source>
</evidence>
<dbReference type="CDD" id="cd05233">
    <property type="entry name" value="SDR_c"/>
    <property type="match status" value="1"/>
</dbReference>